<gene>
    <name evidence="1" type="ORF">CVLEPA_LOCUS3991</name>
</gene>
<keyword evidence="2" id="KW-1185">Reference proteome</keyword>
<evidence type="ECO:0000313" key="2">
    <source>
        <dbReference type="Proteomes" id="UP001642483"/>
    </source>
</evidence>
<dbReference type="Proteomes" id="UP001642483">
    <property type="component" value="Unassembled WGS sequence"/>
</dbReference>
<proteinExistence type="predicted"/>
<accession>A0ABP0F3H7</accession>
<evidence type="ECO:0000313" key="1">
    <source>
        <dbReference type="EMBL" id="CAK8674277.1"/>
    </source>
</evidence>
<organism evidence="1 2">
    <name type="scientific">Clavelina lepadiformis</name>
    <name type="common">Light-bulb sea squirt</name>
    <name type="synonym">Ascidia lepadiformis</name>
    <dbReference type="NCBI Taxonomy" id="159417"/>
    <lineage>
        <taxon>Eukaryota</taxon>
        <taxon>Metazoa</taxon>
        <taxon>Chordata</taxon>
        <taxon>Tunicata</taxon>
        <taxon>Ascidiacea</taxon>
        <taxon>Aplousobranchia</taxon>
        <taxon>Clavelinidae</taxon>
        <taxon>Clavelina</taxon>
    </lineage>
</organism>
<reference evidence="1 2" key="1">
    <citation type="submission" date="2024-02" db="EMBL/GenBank/DDBJ databases">
        <authorList>
            <person name="Daric V."/>
            <person name="Darras S."/>
        </authorList>
    </citation>
    <scope>NUCLEOTIDE SEQUENCE [LARGE SCALE GENOMIC DNA]</scope>
</reference>
<dbReference type="EMBL" id="CAWYQH010000013">
    <property type="protein sequence ID" value="CAK8674277.1"/>
    <property type="molecule type" value="Genomic_DNA"/>
</dbReference>
<name>A0ABP0F3H7_CLALP</name>
<sequence>MMVACIDLASPSSEIIEAKVYGYCLTFFEEFASEFHHGVAQRWKVIVCYGNNHNSCRPAKESLKCGGGKCRTGCACTAQAQAQALARHTKDGNIGSYKGEVSSTQFCSSDVDVRIKLGLTNNTLHYARNRSLARDEDSLFHSLMCSTEAIFSHLLLCLTLLF</sequence>
<comment type="caution">
    <text evidence="1">The sequence shown here is derived from an EMBL/GenBank/DDBJ whole genome shotgun (WGS) entry which is preliminary data.</text>
</comment>
<protein>
    <submittedName>
        <fullName evidence="1">Uncharacterized protein</fullName>
    </submittedName>
</protein>